<feature type="transmembrane region" description="Helical" evidence="6">
    <location>
        <begin position="29"/>
        <end position="48"/>
    </location>
</feature>
<protein>
    <submittedName>
        <fullName evidence="7">Polysaccharide biosynthesis protein</fullName>
    </submittedName>
</protein>
<evidence type="ECO:0000256" key="2">
    <source>
        <dbReference type="ARBA" id="ARBA00022475"/>
    </source>
</evidence>
<keyword evidence="2" id="KW-1003">Cell membrane</keyword>
<gene>
    <name evidence="7" type="ORF">LF1_23470</name>
</gene>
<keyword evidence="4 6" id="KW-1133">Transmembrane helix</keyword>
<reference evidence="7 8" key="1">
    <citation type="submission" date="2019-08" db="EMBL/GenBank/DDBJ databases">
        <title>Deep-cultivation of Planctomycetes and their phenomic and genomic characterization uncovers novel biology.</title>
        <authorList>
            <person name="Wiegand S."/>
            <person name="Jogler M."/>
            <person name="Boedeker C."/>
            <person name="Pinto D."/>
            <person name="Vollmers J."/>
            <person name="Rivas-Marin E."/>
            <person name="Kohn T."/>
            <person name="Peeters S.H."/>
            <person name="Heuer A."/>
            <person name="Rast P."/>
            <person name="Oberbeckmann S."/>
            <person name="Bunk B."/>
            <person name="Jeske O."/>
            <person name="Meyerdierks A."/>
            <person name="Storesund J.E."/>
            <person name="Kallscheuer N."/>
            <person name="Luecker S."/>
            <person name="Lage O.M."/>
            <person name="Pohl T."/>
            <person name="Merkel B.J."/>
            <person name="Hornburger P."/>
            <person name="Mueller R.-W."/>
            <person name="Bruemmer F."/>
            <person name="Labrenz M."/>
            <person name="Spormann A.M."/>
            <person name="Op Den Camp H."/>
            <person name="Overmann J."/>
            <person name="Amann R."/>
            <person name="Jetten M.S.M."/>
            <person name="Mascher T."/>
            <person name="Medema M.H."/>
            <person name="Devos D.P."/>
            <person name="Kaster A.-K."/>
            <person name="Ovreas L."/>
            <person name="Rohde M."/>
            <person name="Galperin M.Y."/>
            <person name="Jogler C."/>
        </authorList>
    </citation>
    <scope>NUCLEOTIDE SEQUENCE [LARGE SCALE GENOMIC DNA]</scope>
    <source>
        <strain evidence="7 8">LF1</strain>
    </source>
</reference>
<dbReference type="PANTHER" id="PTHR30250:SF26">
    <property type="entry name" value="PSMA PROTEIN"/>
    <property type="match status" value="1"/>
</dbReference>
<evidence type="ECO:0000313" key="7">
    <source>
        <dbReference type="EMBL" id="KAA1259810.1"/>
    </source>
</evidence>
<feature type="transmembrane region" description="Helical" evidence="6">
    <location>
        <begin position="234"/>
        <end position="251"/>
    </location>
</feature>
<feature type="transmembrane region" description="Helical" evidence="6">
    <location>
        <begin position="330"/>
        <end position="350"/>
    </location>
</feature>
<evidence type="ECO:0000256" key="6">
    <source>
        <dbReference type="SAM" id="Phobius"/>
    </source>
</evidence>
<keyword evidence="8" id="KW-1185">Reference proteome</keyword>
<organism evidence="7 8">
    <name type="scientific">Rubripirellula obstinata</name>
    <dbReference type="NCBI Taxonomy" id="406547"/>
    <lineage>
        <taxon>Bacteria</taxon>
        <taxon>Pseudomonadati</taxon>
        <taxon>Planctomycetota</taxon>
        <taxon>Planctomycetia</taxon>
        <taxon>Pirellulales</taxon>
        <taxon>Pirellulaceae</taxon>
        <taxon>Rubripirellula</taxon>
    </lineage>
</organism>
<feature type="transmembrane region" description="Helical" evidence="6">
    <location>
        <begin position="450"/>
        <end position="473"/>
    </location>
</feature>
<feature type="transmembrane region" description="Helical" evidence="6">
    <location>
        <begin position="141"/>
        <end position="163"/>
    </location>
</feature>
<feature type="transmembrane region" description="Helical" evidence="6">
    <location>
        <begin position="420"/>
        <end position="444"/>
    </location>
</feature>
<evidence type="ECO:0000313" key="8">
    <source>
        <dbReference type="Proteomes" id="UP000322699"/>
    </source>
</evidence>
<feature type="transmembrane region" description="Helical" evidence="6">
    <location>
        <begin position="169"/>
        <end position="190"/>
    </location>
</feature>
<dbReference type="Proteomes" id="UP000322699">
    <property type="component" value="Unassembled WGS sequence"/>
</dbReference>
<keyword evidence="5 6" id="KW-0472">Membrane</keyword>
<evidence type="ECO:0000256" key="1">
    <source>
        <dbReference type="ARBA" id="ARBA00004651"/>
    </source>
</evidence>
<dbReference type="AlphaFoldDB" id="A0A5B1CJV4"/>
<proteinExistence type="predicted"/>
<sequence length="493" mass="53653">MNLFSSIAIGVVITPFLIAQLGVDGFGLFATIGASGFLFGIFTTTISQSISRELSFSLGQQKSDLLSRVFSTIFTVQQLVAIVFCGAFFLSVPRILDTIQIPTGWELACEICLYIQVAKFGLAICTSPFRSLFYAHQQHGFLAITGIFTSFVRLLALVAVVFIEGNPLLVYVSSVFFFSLPVDMATILFARKRFPETRYEFSNFDTKILKSILNYGASSFLLTMSYQIRNQGLILFFNVFFGNAVAAAQGISNRVNNVIRSGCQVFANSLQPAITSSAGADDSLLTFRLSNLNSAISSVVAITLVTPFLVDAEAILRIWLGEYPVLAPTFIRIVCLTIVTTQISIGQAAAMHAHGRIGLYVAITQLAILVPFLASMGFVYFKSLSAAYVLFGELVGIVVVALSLQIIWPQVQFSFPTKLWLTDVVFPVLLMIVVTTFLSLVLSIAVPSGLARASTLGICVTLVGALIILRTVFSLDERAKFLEIISRIAKSSN</sequence>
<dbReference type="PANTHER" id="PTHR30250">
    <property type="entry name" value="PST FAMILY PREDICTED COLANIC ACID TRANSPORTER"/>
    <property type="match status" value="1"/>
</dbReference>
<feature type="transmembrane region" description="Helical" evidence="6">
    <location>
        <begin position="292"/>
        <end position="310"/>
    </location>
</feature>
<name>A0A5B1CJV4_9BACT</name>
<dbReference type="RefSeq" id="WP_068262865.1">
    <property type="nucleotide sequence ID" value="NZ_LWSK01000040.1"/>
</dbReference>
<accession>A0A5B1CJV4</accession>
<feature type="transmembrane region" description="Helical" evidence="6">
    <location>
        <begin position="357"/>
        <end position="381"/>
    </location>
</feature>
<dbReference type="EMBL" id="VRLW01000001">
    <property type="protein sequence ID" value="KAA1259810.1"/>
    <property type="molecule type" value="Genomic_DNA"/>
</dbReference>
<feature type="transmembrane region" description="Helical" evidence="6">
    <location>
        <begin position="387"/>
        <end position="408"/>
    </location>
</feature>
<evidence type="ECO:0000256" key="4">
    <source>
        <dbReference type="ARBA" id="ARBA00022989"/>
    </source>
</evidence>
<feature type="transmembrane region" description="Helical" evidence="6">
    <location>
        <begin position="69"/>
        <end position="91"/>
    </location>
</feature>
<dbReference type="GO" id="GO:0005886">
    <property type="term" value="C:plasma membrane"/>
    <property type="evidence" value="ECO:0007669"/>
    <property type="project" value="UniProtKB-SubCell"/>
</dbReference>
<comment type="caution">
    <text evidence="7">The sequence shown here is derived from an EMBL/GenBank/DDBJ whole genome shotgun (WGS) entry which is preliminary data.</text>
</comment>
<evidence type="ECO:0000256" key="3">
    <source>
        <dbReference type="ARBA" id="ARBA00022692"/>
    </source>
</evidence>
<keyword evidence="3 6" id="KW-0812">Transmembrane</keyword>
<comment type="subcellular location">
    <subcellularLocation>
        <location evidence="1">Cell membrane</location>
        <topology evidence="1">Multi-pass membrane protein</topology>
    </subcellularLocation>
</comment>
<dbReference type="InterPro" id="IPR050833">
    <property type="entry name" value="Poly_Biosynth_Transport"/>
</dbReference>
<evidence type="ECO:0000256" key="5">
    <source>
        <dbReference type="ARBA" id="ARBA00023136"/>
    </source>
</evidence>
<dbReference type="OrthoDB" id="5365632at2"/>